<dbReference type="PANTHER" id="PTHR30204:SF98">
    <property type="entry name" value="HTH-TYPE TRANSCRIPTIONAL REGULATOR ADHR"/>
    <property type="match status" value="1"/>
</dbReference>
<sequence>MKIGDLAARSGLSHDTLRWYEKIGLLPRPPRSSSGHRDYDPAILAWIEFLGRLKVTGMPISQMLAYARLREQGEATLGERRQMLEAHRQVVRQRIADLQSSLAHLDAKIHHYATLETRHDPGP</sequence>
<dbReference type="InterPro" id="IPR047057">
    <property type="entry name" value="MerR_fam"/>
</dbReference>
<reference evidence="5 6" key="1">
    <citation type="journal article" date="2005" name="DNA Res.">
        <title>Complete genome sequence of the facultative anaerobic magnetotactic bacterium Magnetospirillum sp. strain AMB-1.</title>
        <authorList>
            <person name="Matsunaga T."/>
            <person name="Okamura Y."/>
            <person name="Fukuda Y."/>
            <person name="Wahyudi A.T."/>
            <person name="Murase Y."/>
            <person name="Takeyama H."/>
        </authorList>
    </citation>
    <scope>NUCLEOTIDE SEQUENCE [LARGE SCALE GENOMIC DNA]</scope>
    <source>
        <strain evidence="6">ATCC 700264 / AMB-1</strain>
    </source>
</reference>
<keyword evidence="1" id="KW-0805">Transcription regulation</keyword>
<dbReference type="CDD" id="cd01109">
    <property type="entry name" value="HTH_YyaN"/>
    <property type="match status" value="1"/>
</dbReference>
<dbReference type="PROSITE" id="PS50937">
    <property type="entry name" value="HTH_MERR_2"/>
    <property type="match status" value="1"/>
</dbReference>
<organism evidence="5 6">
    <name type="scientific">Paramagnetospirillum magneticum (strain ATCC 700264 / AMB-1)</name>
    <name type="common">Magnetospirillum magneticum</name>
    <dbReference type="NCBI Taxonomy" id="342108"/>
    <lineage>
        <taxon>Bacteria</taxon>
        <taxon>Pseudomonadati</taxon>
        <taxon>Pseudomonadota</taxon>
        <taxon>Alphaproteobacteria</taxon>
        <taxon>Rhodospirillales</taxon>
        <taxon>Magnetospirillaceae</taxon>
        <taxon>Paramagnetospirillum</taxon>
    </lineage>
</organism>
<name>Q2W057_PARM1</name>
<dbReference type="Pfam" id="PF09278">
    <property type="entry name" value="MerR-DNA-bind"/>
    <property type="match status" value="1"/>
</dbReference>
<dbReference type="EMBL" id="AP007255">
    <property type="protein sequence ID" value="BAE52768.1"/>
    <property type="molecule type" value="Genomic_DNA"/>
</dbReference>
<dbReference type="InterPro" id="IPR000551">
    <property type="entry name" value="MerR-type_HTH_dom"/>
</dbReference>
<evidence type="ECO:0000313" key="6">
    <source>
        <dbReference type="Proteomes" id="UP000007058"/>
    </source>
</evidence>
<dbReference type="GO" id="GO:0003677">
    <property type="term" value="F:DNA binding"/>
    <property type="evidence" value="ECO:0007669"/>
    <property type="project" value="UniProtKB-KW"/>
</dbReference>
<evidence type="ECO:0000313" key="5">
    <source>
        <dbReference type="EMBL" id="BAE52768.1"/>
    </source>
</evidence>
<gene>
    <name evidence="5" type="ordered locus">amb3964</name>
</gene>
<dbReference type="KEGG" id="mag:amb3964"/>
<dbReference type="SUPFAM" id="SSF46955">
    <property type="entry name" value="Putative DNA-binding domain"/>
    <property type="match status" value="1"/>
</dbReference>
<dbReference type="PRINTS" id="PR00040">
    <property type="entry name" value="HTHMERR"/>
</dbReference>
<keyword evidence="3" id="KW-0804">Transcription</keyword>
<dbReference type="PROSITE" id="PS00552">
    <property type="entry name" value="HTH_MERR_1"/>
    <property type="match status" value="1"/>
</dbReference>
<feature type="domain" description="HTH merR-type" evidence="4">
    <location>
        <begin position="1"/>
        <end position="69"/>
    </location>
</feature>
<dbReference type="Gene3D" id="1.10.1660.10">
    <property type="match status" value="1"/>
</dbReference>
<dbReference type="AlphaFoldDB" id="Q2W057"/>
<evidence type="ECO:0000256" key="1">
    <source>
        <dbReference type="ARBA" id="ARBA00023015"/>
    </source>
</evidence>
<protein>
    <submittedName>
        <fullName evidence="5">Predicted transcriptional regulator</fullName>
    </submittedName>
</protein>
<dbReference type="OrthoDB" id="9802944at2"/>
<dbReference type="InterPro" id="IPR009061">
    <property type="entry name" value="DNA-bd_dom_put_sf"/>
</dbReference>
<evidence type="ECO:0000259" key="4">
    <source>
        <dbReference type="PROSITE" id="PS50937"/>
    </source>
</evidence>
<proteinExistence type="predicted"/>
<accession>Q2W057</accession>
<dbReference type="STRING" id="342108.amb3964"/>
<keyword evidence="2" id="KW-0238">DNA-binding</keyword>
<dbReference type="RefSeq" id="WP_011386318.1">
    <property type="nucleotide sequence ID" value="NC_007626.1"/>
</dbReference>
<dbReference type="InterPro" id="IPR015358">
    <property type="entry name" value="Tscrpt_reg_MerR_DNA-bd"/>
</dbReference>
<dbReference type="Pfam" id="PF00376">
    <property type="entry name" value="MerR"/>
    <property type="match status" value="1"/>
</dbReference>
<dbReference type="PANTHER" id="PTHR30204">
    <property type="entry name" value="REDOX-CYCLING DRUG-SENSING TRANSCRIPTIONAL ACTIVATOR SOXR"/>
    <property type="match status" value="1"/>
</dbReference>
<dbReference type="GO" id="GO:0003700">
    <property type="term" value="F:DNA-binding transcription factor activity"/>
    <property type="evidence" value="ECO:0007669"/>
    <property type="project" value="InterPro"/>
</dbReference>
<dbReference type="HOGENOM" id="CLU_060077_8_1_5"/>
<evidence type="ECO:0000256" key="3">
    <source>
        <dbReference type="ARBA" id="ARBA00023163"/>
    </source>
</evidence>
<evidence type="ECO:0000256" key="2">
    <source>
        <dbReference type="ARBA" id="ARBA00023125"/>
    </source>
</evidence>
<keyword evidence="6" id="KW-1185">Reference proteome</keyword>
<dbReference type="SMART" id="SM00422">
    <property type="entry name" value="HTH_MERR"/>
    <property type="match status" value="1"/>
</dbReference>
<dbReference type="Proteomes" id="UP000007058">
    <property type="component" value="Chromosome"/>
</dbReference>